<feature type="domain" description="UspA" evidence="2">
    <location>
        <begin position="5"/>
        <end position="140"/>
    </location>
</feature>
<dbReference type="GeneID" id="90940478"/>
<dbReference type="Gene3D" id="3.40.50.620">
    <property type="entry name" value="HUPs"/>
    <property type="match status" value="2"/>
</dbReference>
<comment type="similarity">
    <text evidence="1">Belongs to the universal stress protein A family.</text>
</comment>
<feature type="domain" description="UspA" evidence="2">
    <location>
        <begin position="148"/>
        <end position="288"/>
    </location>
</feature>
<evidence type="ECO:0000313" key="4">
    <source>
        <dbReference type="Proteomes" id="UP001231701"/>
    </source>
</evidence>
<dbReference type="PRINTS" id="PR01438">
    <property type="entry name" value="UNVRSLSTRESS"/>
</dbReference>
<dbReference type="RefSeq" id="WP_125768335.1">
    <property type="nucleotide sequence ID" value="NZ_CP121271.1"/>
</dbReference>
<organism evidence="3 4">
    <name type="scientific">Streptomyces rochei</name>
    <name type="common">Streptomyces parvullus</name>
    <dbReference type="NCBI Taxonomy" id="1928"/>
    <lineage>
        <taxon>Bacteria</taxon>
        <taxon>Bacillati</taxon>
        <taxon>Actinomycetota</taxon>
        <taxon>Actinomycetes</taxon>
        <taxon>Kitasatosporales</taxon>
        <taxon>Streptomycetaceae</taxon>
        <taxon>Streptomyces</taxon>
        <taxon>Streptomyces rochei group</taxon>
    </lineage>
</organism>
<reference evidence="3" key="1">
    <citation type="submission" date="2023-03" db="EMBL/GenBank/DDBJ databases">
        <title>Borrelidin-producing and root-colonizing Streptomyces rochei is a potent biopesticide for soil-borne oomycete-caused plant diseases.</title>
        <authorList>
            <person name="Zhou D."/>
            <person name="Wang X."/>
            <person name="Navarro-Munoz J.C."/>
            <person name="Li W."/>
            <person name="Li J."/>
            <person name="Jiu M."/>
            <person name="Deng S."/>
            <person name="Ye Y."/>
            <person name="Daly P."/>
            <person name="Wei L."/>
        </authorList>
    </citation>
    <scope>NUCLEOTIDE SEQUENCE</scope>
    <source>
        <strain evidence="3">JK1</strain>
    </source>
</reference>
<evidence type="ECO:0000256" key="1">
    <source>
        <dbReference type="ARBA" id="ARBA00008791"/>
    </source>
</evidence>
<dbReference type="SUPFAM" id="SSF52402">
    <property type="entry name" value="Adenine nucleotide alpha hydrolases-like"/>
    <property type="match status" value="2"/>
</dbReference>
<dbReference type="AlphaFoldDB" id="A0AAX3ZC40"/>
<accession>A0AAX3ZC40</accession>
<dbReference type="PANTHER" id="PTHR46553:SF3">
    <property type="entry name" value="ADENINE NUCLEOTIDE ALPHA HYDROLASES-LIKE SUPERFAMILY PROTEIN"/>
    <property type="match status" value="1"/>
</dbReference>
<evidence type="ECO:0000259" key="2">
    <source>
        <dbReference type="Pfam" id="PF00582"/>
    </source>
</evidence>
<gene>
    <name evidence="3" type="ORF">P7W03_00595</name>
</gene>
<evidence type="ECO:0000313" key="3">
    <source>
        <dbReference type="EMBL" id="WMC84159.1"/>
    </source>
</evidence>
<name>A0AAX3ZC40_STRRO</name>
<sequence>MNGFMVVGADGSAPGLEAVAWAAREAEIRHVALQVVHALARPAHLPLDAALPRSVRERFRVTADAVVEEALLRARAEAPDADVSGLVIPGEPLSVLVAQTRSAAMAAVGHRGLNGFRGTPLGSVATGLAAHAECPVVVVREPARPAGPVVLGVDGSAAGKAAVRFAFQEASVQGADINAVHAWTTWNAPMPPPTDETEPYAYGPGMLAAEEERLLAETLAGMRTRYPDVRVERSTVHGPARPALIEASRTARLTVVGSRGRGGFTGLLLGSVSRAVLHHAHSPVAVVRG</sequence>
<protein>
    <submittedName>
        <fullName evidence="3">Universal stress protein</fullName>
    </submittedName>
</protein>
<dbReference type="InterPro" id="IPR006015">
    <property type="entry name" value="Universal_stress_UspA"/>
</dbReference>
<dbReference type="Pfam" id="PF00582">
    <property type="entry name" value="Usp"/>
    <property type="match status" value="2"/>
</dbReference>
<dbReference type="EMBL" id="CP121271">
    <property type="protein sequence ID" value="WMC84159.1"/>
    <property type="molecule type" value="Genomic_DNA"/>
</dbReference>
<dbReference type="InterPro" id="IPR014729">
    <property type="entry name" value="Rossmann-like_a/b/a_fold"/>
</dbReference>
<dbReference type="PANTHER" id="PTHR46553">
    <property type="entry name" value="ADENINE NUCLEOTIDE ALPHA HYDROLASES-LIKE SUPERFAMILY PROTEIN"/>
    <property type="match status" value="1"/>
</dbReference>
<dbReference type="Proteomes" id="UP001231701">
    <property type="component" value="Chromosome"/>
</dbReference>
<dbReference type="InterPro" id="IPR006016">
    <property type="entry name" value="UspA"/>
</dbReference>
<proteinExistence type="inferred from homology"/>